<evidence type="ECO:0000313" key="2">
    <source>
        <dbReference type="Proteomes" id="UP000254304"/>
    </source>
</evidence>
<dbReference type="Pfam" id="PF05449">
    <property type="entry name" value="Phage_holin_3_7"/>
    <property type="match status" value="1"/>
</dbReference>
<dbReference type="GeneID" id="78382348"/>
<sequence>MVLNDPLVISNVVLCSLVVIRLCFFRKNGATHRRWAAWLAYLLILAYGSVPIRFWFDHYHNTHWASFALNAIICIAIYRAGGNVAKLFSVLRHPQ</sequence>
<evidence type="ECO:0000313" key="1">
    <source>
        <dbReference type="EMBL" id="STS10358.1"/>
    </source>
</evidence>
<dbReference type="EMBL" id="UGGO01000002">
    <property type="protein sequence ID" value="STS10358.1"/>
    <property type="molecule type" value="Genomic_DNA"/>
</dbReference>
<protein>
    <submittedName>
        <fullName evidence="1">Protein of uncharacterized function (DUF754)</fullName>
    </submittedName>
</protein>
<dbReference type="InterPro" id="IPR008473">
    <property type="entry name" value="Phage_holin_3_7"/>
</dbReference>
<gene>
    <name evidence="1" type="ORF">NCTC12157_04957</name>
</gene>
<organism evidence="1 2">
    <name type="scientific">Ewingella americana</name>
    <dbReference type="NCBI Taxonomy" id="41202"/>
    <lineage>
        <taxon>Bacteria</taxon>
        <taxon>Pseudomonadati</taxon>
        <taxon>Pseudomonadota</taxon>
        <taxon>Gammaproteobacteria</taxon>
        <taxon>Enterobacterales</taxon>
        <taxon>Yersiniaceae</taxon>
        <taxon>Ewingella</taxon>
    </lineage>
</organism>
<proteinExistence type="predicted"/>
<dbReference type="Proteomes" id="UP000254304">
    <property type="component" value="Unassembled WGS sequence"/>
</dbReference>
<accession>A0A377TF61</accession>
<name>A0A377TF61_9GAMM</name>
<dbReference type="AlphaFoldDB" id="A0A377TF61"/>
<reference evidence="1 2" key="1">
    <citation type="submission" date="2018-06" db="EMBL/GenBank/DDBJ databases">
        <authorList>
            <consortium name="Pathogen Informatics"/>
            <person name="Doyle S."/>
        </authorList>
    </citation>
    <scope>NUCLEOTIDE SEQUENCE [LARGE SCALE GENOMIC DNA]</scope>
    <source>
        <strain evidence="1 2">NCTC12157</strain>
    </source>
</reference>
<dbReference type="RefSeq" id="WP_034795801.1">
    <property type="nucleotide sequence ID" value="NZ_CP048244.1"/>
</dbReference>